<dbReference type="HAMAP" id="MF_00124">
    <property type="entry name" value="Thymidine_kinase"/>
    <property type="match status" value="1"/>
</dbReference>
<evidence type="ECO:0000256" key="5">
    <source>
        <dbReference type="ARBA" id="ARBA00022741"/>
    </source>
</evidence>
<dbReference type="SUPFAM" id="SSF52540">
    <property type="entry name" value="P-loop containing nucleoside triphosphate hydrolases"/>
    <property type="match status" value="1"/>
</dbReference>
<dbReference type="InterPro" id="IPR027417">
    <property type="entry name" value="P-loop_NTPase"/>
</dbReference>
<evidence type="ECO:0000256" key="7">
    <source>
        <dbReference type="ARBA" id="ARBA00022840"/>
    </source>
</evidence>
<evidence type="ECO:0000256" key="2">
    <source>
        <dbReference type="ARBA" id="ARBA00012118"/>
    </source>
</evidence>
<evidence type="ECO:0000256" key="10">
    <source>
        <dbReference type="PIRSR" id="PIRSR035805-2"/>
    </source>
</evidence>
<proteinExistence type="inferred from homology"/>
<keyword evidence="5 8" id="KW-0547">Nucleotide-binding</keyword>
<reference evidence="13" key="1">
    <citation type="submission" date="2020-10" db="EMBL/GenBank/DDBJ databases">
        <authorList>
            <person name="Gilroy R."/>
        </authorList>
    </citation>
    <scope>NUCLEOTIDE SEQUENCE</scope>
    <source>
        <strain evidence="13">ChiGjej2B2-16831</strain>
    </source>
</reference>
<evidence type="ECO:0000256" key="3">
    <source>
        <dbReference type="ARBA" id="ARBA00022634"/>
    </source>
</evidence>
<evidence type="ECO:0000256" key="9">
    <source>
        <dbReference type="PIRSR" id="PIRSR035805-1"/>
    </source>
</evidence>
<accession>A0A9D1N489</accession>
<dbReference type="Pfam" id="PF00265">
    <property type="entry name" value="TK"/>
    <property type="match status" value="1"/>
</dbReference>
<evidence type="ECO:0000256" key="12">
    <source>
        <dbReference type="RuleBase" id="RU004165"/>
    </source>
</evidence>
<dbReference type="NCBIfam" id="NF003300">
    <property type="entry name" value="PRK04296.1-5"/>
    <property type="match status" value="1"/>
</dbReference>
<feature type="binding site" evidence="10">
    <location>
        <position position="172"/>
    </location>
    <ligand>
        <name>substrate</name>
    </ligand>
</feature>
<dbReference type="Proteomes" id="UP000824128">
    <property type="component" value="Unassembled WGS sequence"/>
</dbReference>
<dbReference type="InterPro" id="IPR001267">
    <property type="entry name" value="Thymidine_kinase"/>
</dbReference>
<evidence type="ECO:0000256" key="11">
    <source>
        <dbReference type="RuleBase" id="RU000544"/>
    </source>
</evidence>
<dbReference type="InterPro" id="IPR020633">
    <property type="entry name" value="Thymidine_kinase_CS"/>
</dbReference>
<feature type="binding site" evidence="8">
    <location>
        <position position="141"/>
    </location>
    <ligand>
        <name>Zn(2+)</name>
        <dbReference type="ChEBI" id="CHEBI:29105"/>
    </ligand>
</feature>
<feature type="binding site" evidence="8">
    <location>
        <position position="179"/>
    </location>
    <ligand>
        <name>Zn(2+)</name>
        <dbReference type="ChEBI" id="CHEBI:29105"/>
    </ligand>
</feature>
<organism evidence="13 14">
    <name type="scientific">Candidatus Aphodomorpha intestinavium</name>
    <dbReference type="NCBI Taxonomy" id="2840672"/>
    <lineage>
        <taxon>Bacteria</taxon>
        <taxon>Bacillati</taxon>
        <taxon>Bacillota</taxon>
        <taxon>Clostridia</taxon>
        <taxon>Eubacteriales</taxon>
        <taxon>Candidatus Aphodomorpha</taxon>
    </lineage>
</organism>
<gene>
    <name evidence="8" type="primary">tdk</name>
    <name evidence="13" type="ORF">IAD24_06530</name>
</gene>
<dbReference type="EMBL" id="DVNZ01000208">
    <property type="protein sequence ID" value="HIU94800.1"/>
    <property type="molecule type" value="Genomic_DNA"/>
</dbReference>
<comment type="caution">
    <text evidence="13">The sequence shown here is derived from an EMBL/GenBank/DDBJ whole genome shotgun (WGS) entry which is preliminary data.</text>
</comment>
<keyword evidence="6 8" id="KW-0418">Kinase</keyword>
<evidence type="ECO:0000313" key="14">
    <source>
        <dbReference type="Proteomes" id="UP000824128"/>
    </source>
</evidence>
<evidence type="ECO:0000256" key="8">
    <source>
        <dbReference type="HAMAP-Rule" id="MF_00124"/>
    </source>
</evidence>
<sequence length="198" mass="21965">MAKLYFRYGAMGSSKTANAIMVWYNYHERGQRALLLKPATDTRDGVSAIRSRCGLAAECTLFDALDLDAVRAHAYDCLIVDEAQFLAPEQVDLLARIVDEYGVPVICYGLRTDFMGNFFPGSARLLACADTIEEIKTICWCGRKATYNARLDGRGGIVRQGEQVVLGANERYVSLCRRHWREGNLGPAAQPPAQEARP</sequence>
<dbReference type="GO" id="GO:0008270">
    <property type="term" value="F:zinc ion binding"/>
    <property type="evidence" value="ECO:0007669"/>
    <property type="project" value="UniProtKB-UniRule"/>
</dbReference>
<evidence type="ECO:0000256" key="6">
    <source>
        <dbReference type="ARBA" id="ARBA00022777"/>
    </source>
</evidence>
<keyword evidence="8" id="KW-0963">Cytoplasm</keyword>
<name>A0A9D1N489_9FIRM</name>
<dbReference type="EC" id="2.7.1.21" evidence="2 8"/>
<dbReference type="PIRSF" id="PIRSF035805">
    <property type="entry name" value="TK_cell"/>
    <property type="match status" value="1"/>
</dbReference>
<dbReference type="Gene3D" id="3.30.60.20">
    <property type="match status" value="1"/>
</dbReference>
<dbReference type="GO" id="GO:0004797">
    <property type="term" value="F:thymidine kinase activity"/>
    <property type="evidence" value="ECO:0007669"/>
    <property type="project" value="UniProtKB-UniRule"/>
</dbReference>
<feature type="binding site" evidence="8">
    <location>
        <position position="139"/>
    </location>
    <ligand>
        <name>Zn(2+)</name>
        <dbReference type="ChEBI" id="CHEBI:29105"/>
    </ligand>
</feature>
<dbReference type="GO" id="GO:0046104">
    <property type="term" value="P:thymidine metabolic process"/>
    <property type="evidence" value="ECO:0007669"/>
    <property type="project" value="TreeGrafter"/>
</dbReference>
<reference evidence="13" key="2">
    <citation type="journal article" date="2021" name="PeerJ">
        <title>Extensive microbial diversity within the chicken gut microbiome revealed by metagenomics and culture.</title>
        <authorList>
            <person name="Gilroy R."/>
            <person name="Ravi A."/>
            <person name="Getino M."/>
            <person name="Pursley I."/>
            <person name="Horton D.L."/>
            <person name="Alikhan N.F."/>
            <person name="Baker D."/>
            <person name="Gharbi K."/>
            <person name="Hall N."/>
            <person name="Watson M."/>
            <person name="Adriaenssens E.M."/>
            <person name="Foster-Nyarko E."/>
            <person name="Jarju S."/>
            <person name="Secka A."/>
            <person name="Antonio M."/>
            <person name="Oren A."/>
            <person name="Chaudhuri R.R."/>
            <person name="La Ragione R."/>
            <person name="Hildebrand F."/>
            <person name="Pallen M.J."/>
        </authorList>
    </citation>
    <scope>NUCLEOTIDE SEQUENCE</scope>
    <source>
        <strain evidence="13">ChiGjej2B2-16831</strain>
    </source>
</reference>
<comment type="caution">
    <text evidence="8">Lacks conserved residue(s) required for the propagation of feature annotation.</text>
</comment>
<evidence type="ECO:0000313" key="13">
    <source>
        <dbReference type="EMBL" id="HIU94800.1"/>
    </source>
</evidence>
<dbReference type="GO" id="GO:0071897">
    <property type="term" value="P:DNA biosynthetic process"/>
    <property type="evidence" value="ECO:0007669"/>
    <property type="project" value="UniProtKB-KW"/>
</dbReference>
<dbReference type="GO" id="GO:0005829">
    <property type="term" value="C:cytosol"/>
    <property type="evidence" value="ECO:0007669"/>
    <property type="project" value="TreeGrafter"/>
</dbReference>
<dbReference type="AlphaFoldDB" id="A0A9D1N489"/>
<dbReference type="PANTHER" id="PTHR11441:SF0">
    <property type="entry name" value="THYMIDINE KINASE, CYTOSOLIC"/>
    <property type="match status" value="1"/>
</dbReference>
<comment type="catalytic activity">
    <reaction evidence="8 11">
        <text>thymidine + ATP = dTMP + ADP + H(+)</text>
        <dbReference type="Rhea" id="RHEA:19129"/>
        <dbReference type="ChEBI" id="CHEBI:15378"/>
        <dbReference type="ChEBI" id="CHEBI:17748"/>
        <dbReference type="ChEBI" id="CHEBI:30616"/>
        <dbReference type="ChEBI" id="CHEBI:63528"/>
        <dbReference type="ChEBI" id="CHEBI:456216"/>
        <dbReference type="EC" id="2.7.1.21"/>
    </reaction>
</comment>
<protein>
    <recommendedName>
        <fullName evidence="2 8">Thymidine kinase</fullName>
        <ecNumber evidence="2 8">2.7.1.21</ecNumber>
    </recommendedName>
</protein>
<evidence type="ECO:0000256" key="1">
    <source>
        <dbReference type="ARBA" id="ARBA00007587"/>
    </source>
</evidence>
<dbReference type="PANTHER" id="PTHR11441">
    <property type="entry name" value="THYMIDINE KINASE"/>
    <property type="match status" value="1"/>
</dbReference>
<dbReference type="PROSITE" id="PS00603">
    <property type="entry name" value="TK_CELLULAR_TYPE"/>
    <property type="match status" value="1"/>
</dbReference>
<comment type="similarity">
    <text evidence="1 8 12">Belongs to the thymidine kinase family.</text>
</comment>
<feature type="binding site" evidence="8">
    <location>
        <position position="176"/>
    </location>
    <ligand>
        <name>Zn(2+)</name>
        <dbReference type="ChEBI" id="CHEBI:29105"/>
    </ligand>
</feature>
<feature type="binding site" evidence="8">
    <location>
        <begin position="81"/>
        <end position="84"/>
    </location>
    <ligand>
        <name>ATP</name>
        <dbReference type="ChEBI" id="CHEBI:30616"/>
    </ligand>
</feature>
<evidence type="ECO:0000256" key="4">
    <source>
        <dbReference type="ARBA" id="ARBA00022679"/>
    </source>
</evidence>
<comment type="subunit">
    <text evidence="8">Homotetramer.</text>
</comment>
<feature type="binding site" evidence="10">
    <location>
        <begin position="164"/>
        <end position="167"/>
    </location>
    <ligand>
        <name>substrate</name>
    </ligand>
</feature>
<keyword evidence="7 8" id="KW-0067">ATP-binding</keyword>
<comment type="subcellular location">
    <subcellularLocation>
        <location evidence="8">Cytoplasm</location>
    </subcellularLocation>
</comment>
<keyword evidence="4 8" id="KW-0808">Transferase</keyword>
<keyword evidence="8" id="KW-0862">Zinc</keyword>
<feature type="active site" description="Proton acceptor" evidence="8 9">
    <location>
        <position position="82"/>
    </location>
</feature>
<keyword evidence="3 8" id="KW-0237">DNA synthesis</keyword>
<dbReference type="GO" id="GO:0005524">
    <property type="term" value="F:ATP binding"/>
    <property type="evidence" value="ECO:0007669"/>
    <property type="project" value="UniProtKB-UniRule"/>
</dbReference>
<dbReference type="SUPFAM" id="SSF57716">
    <property type="entry name" value="Glucocorticoid receptor-like (DNA-binding domain)"/>
    <property type="match status" value="1"/>
</dbReference>
<keyword evidence="8" id="KW-0479">Metal-binding</keyword>
<dbReference type="Gene3D" id="3.40.50.300">
    <property type="entry name" value="P-loop containing nucleotide triphosphate hydrolases"/>
    <property type="match status" value="1"/>
</dbReference>